<reference evidence="1 2" key="1">
    <citation type="submission" date="2017-06" db="EMBL/GenBank/DDBJ databases">
        <title>Comparative genomic analysis of Ambrosia Fusariam Clade fungi.</title>
        <authorList>
            <person name="Stajich J.E."/>
            <person name="Carrillo J."/>
            <person name="Kijimoto T."/>
            <person name="Eskalen A."/>
            <person name="O'Donnell K."/>
            <person name="Kasson M."/>
        </authorList>
    </citation>
    <scope>NUCLEOTIDE SEQUENCE [LARGE SCALE GENOMIC DNA]</scope>
    <source>
        <strain evidence="1 2">NRRL62584</strain>
    </source>
</reference>
<comment type="caution">
    <text evidence="1">The sequence shown here is derived from an EMBL/GenBank/DDBJ whole genome shotgun (WGS) entry which is preliminary data.</text>
</comment>
<proteinExistence type="predicted"/>
<dbReference type="AlphaFoldDB" id="A0A428PN35"/>
<name>A0A428PN35_9HYPO</name>
<keyword evidence="2" id="KW-1185">Reference proteome</keyword>
<organism evidence="1 2">
    <name type="scientific">Fusarium duplospermum</name>
    <dbReference type="NCBI Taxonomy" id="1325734"/>
    <lineage>
        <taxon>Eukaryota</taxon>
        <taxon>Fungi</taxon>
        <taxon>Dikarya</taxon>
        <taxon>Ascomycota</taxon>
        <taxon>Pezizomycotina</taxon>
        <taxon>Sordariomycetes</taxon>
        <taxon>Hypocreomycetidae</taxon>
        <taxon>Hypocreales</taxon>
        <taxon>Nectriaceae</taxon>
        <taxon>Fusarium</taxon>
        <taxon>Fusarium solani species complex</taxon>
    </lineage>
</organism>
<sequence>MPQMTLLIRGHFMRATAPQMTGFQGHPIQGPCHCSKSISRPKLTHAIHVEGFRTSAVIPAFRHATRLYSL</sequence>
<dbReference type="EMBL" id="NKCI01000111">
    <property type="protein sequence ID" value="RSL54437.1"/>
    <property type="molecule type" value="Genomic_DNA"/>
</dbReference>
<protein>
    <submittedName>
        <fullName evidence="1">Uncharacterized protein</fullName>
    </submittedName>
</protein>
<evidence type="ECO:0000313" key="1">
    <source>
        <dbReference type="EMBL" id="RSL54437.1"/>
    </source>
</evidence>
<gene>
    <name evidence="1" type="ORF">CEP54_009889</name>
</gene>
<dbReference type="Proteomes" id="UP000288168">
    <property type="component" value="Unassembled WGS sequence"/>
</dbReference>
<accession>A0A428PN35</accession>
<evidence type="ECO:0000313" key="2">
    <source>
        <dbReference type="Proteomes" id="UP000288168"/>
    </source>
</evidence>